<accession>A0ABW6FT08</accession>
<feature type="domain" description="PAS" evidence="3">
    <location>
        <begin position="22"/>
        <end position="84"/>
    </location>
</feature>
<protein>
    <submittedName>
        <fullName evidence="4">SpoIIE family protein phosphatase</fullName>
    </submittedName>
</protein>
<evidence type="ECO:0000313" key="4">
    <source>
        <dbReference type="EMBL" id="MFD5102400.1"/>
    </source>
</evidence>
<dbReference type="InterPro" id="IPR052016">
    <property type="entry name" value="Bact_Sigma-Reg"/>
</dbReference>
<evidence type="ECO:0000313" key="5">
    <source>
        <dbReference type="Proteomes" id="UP001598448"/>
    </source>
</evidence>
<dbReference type="PANTHER" id="PTHR43156">
    <property type="entry name" value="STAGE II SPORULATION PROTEIN E-RELATED"/>
    <property type="match status" value="1"/>
</dbReference>
<proteinExistence type="predicted"/>
<evidence type="ECO:0000259" key="3">
    <source>
        <dbReference type="PROSITE" id="PS50112"/>
    </source>
</evidence>
<dbReference type="Gene3D" id="3.60.40.10">
    <property type="entry name" value="PPM-type phosphatase domain"/>
    <property type="match status" value="1"/>
</dbReference>
<feature type="region of interest" description="Disordered" evidence="2">
    <location>
        <begin position="689"/>
        <end position="735"/>
    </location>
</feature>
<dbReference type="InterPro" id="IPR013767">
    <property type="entry name" value="PAS_fold"/>
</dbReference>
<comment type="caution">
    <text evidence="4">The sequence shown here is derived from an EMBL/GenBank/DDBJ whole genome shotgun (WGS) entry which is preliminary data.</text>
</comment>
<dbReference type="CDD" id="cd00130">
    <property type="entry name" value="PAS"/>
    <property type="match status" value="2"/>
</dbReference>
<dbReference type="RefSeq" id="WP_386719251.1">
    <property type="nucleotide sequence ID" value="NZ_JBHXIJ010000242.1"/>
</dbReference>
<name>A0ABW6FT08_9ACTN</name>
<dbReference type="InterPro" id="IPR035965">
    <property type="entry name" value="PAS-like_dom_sf"/>
</dbReference>
<keyword evidence="1" id="KW-0378">Hydrolase</keyword>
<sequence>MNEQVPMNELISGAAQDAGGWLGTLPVAQVATSATGTIVRWNHVAQELLGYAPPEVVGRHIADLLHPGADRSLGRSLWETAATGRGVMGTVTAWHREGHPLELEIWACPVPSGHQEISAVLVFAADAHAARRIRGSSAVWDGLFSRSPVGIAVLDTNLRFLQVNPALEAMNGLAESAHTGRRLAELLPEVNAGEMEAAMRQVLDTGEPVLDRRRTGRTPADPEHDRVWSCSYVRVEDPGGRPIGVIASLLDITEQQRAHIEAEAGRRRLALLSEASVRMGASLELERTSQELADLAVPDLADTVTVDILDTLARAEEPGMGLGGGVALRRLGKAPLTGSTITSILAPLGRTLVFPATTPYIQALAARQPFLIARLDERAVAPAARYSTAPAQLLRAGVHSLMMVPLVARDLVLGVATFYRSRPVGPFGSDDVTLAGELAARAAVSIDNARLYQREHETAVILQRSMLPQHITPPPGVEVAHRYLPASDVNEVGGDWYDVLHLPGGEAALAIGDVMGHGIAAAAVMGRLSATVRALARLNTPPAELLHQLEATLADLAEPMLATFLYAVCDPLTGRCTVTRAGHPPPAAAEPDGTVHLIETPPGAPLGVGGIDFATTEIVLPPGSVLVLYTDGLIEARGRDIDERLTDLTSLLTEPQRPLDHLCDSLLTRLVPSAADDDIALLTARIGTAGPSYGGPSGRHSDPRSGPPAGSPSGSRSDVGQTYGRSSGTSGKRAT</sequence>
<dbReference type="PANTHER" id="PTHR43156:SF2">
    <property type="entry name" value="STAGE II SPORULATION PROTEIN E"/>
    <property type="match status" value="1"/>
</dbReference>
<dbReference type="Pfam" id="PF01590">
    <property type="entry name" value="GAF"/>
    <property type="match status" value="1"/>
</dbReference>
<dbReference type="Pfam" id="PF00989">
    <property type="entry name" value="PAS"/>
    <property type="match status" value="1"/>
</dbReference>
<feature type="compositionally biased region" description="Polar residues" evidence="2">
    <location>
        <begin position="719"/>
        <end position="735"/>
    </location>
</feature>
<dbReference type="Pfam" id="PF07228">
    <property type="entry name" value="SpoIIE"/>
    <property type="match status" value="1"/>
</dbReference>
<organism evidence="4 5">
    <name type="scientific">Streptomyces albidochromogenes</name>
    <dbReference type="NCBI Taxonomy" id="329524"/>
    <lineage>
        <taxon>Bacteria</taxon>
        <taxon>Bacillati</taxon>
        <taxon>Actinomycetota</taxon>
        <taxon>Actinomycetes</taxon>
        <taxon>Kitasatosporales</taxon>
        <taxon>Streptomycetaceae</taxon>
        <taxon>Streptomyces</taxon>
    </lineage>
</organism>
<dbReference type="PROSITE" id="PS50112">
    <property type="entry name" value="PAS"/>
    <property type="match status" value="2"/>
</dbReference>
<dbReference type="SUPFAM" id="SSF55781">
    <property type="entry name" value="GAF domain-like"/>
    <property type="match status" value="1"/>
</dbReference>
<dbReference type="Gene3D" id="3.30.450.20">
    <property type="entry name" value="PAS domain"/>
    <property type="match status" value="2"/>
</dbReference>
<dbReference type="InterPro" id="IPR003018">
    <property type="entry name" value="GAF"/>
</dbReference>
<dbReference type="SMART" id="SM00091">
    <property type="entry name" value="PAS"/>
    <property type="match status" value="2"/>
</dbReference>
<dbReference type="Gene3D" id="3.30.450.40">
    <property type="match status" value="1"/>
</dbReference>
<gene>
    <name evidence="4" type="ORF">ACFWJN_26015</name>
</gene>
<dbReference type="SMART" id="SM00065">
    <property type="entry name" value="GAF"/>
    <property type="match status" value="1"/>
</dbReference>
<evidence type="ECO:0000256" key="2">
    <source>
        <dbReference type="SAM" id="MobiDB-lite"/>
    </source>
</evidence>
<dbReference type="Pfam" id="PF08448">
    <property type="entry name" value="PAS_4"/>
    <property type="match status" value="1"/>
</dbReference>
<evidence type="ECO:0000256" key="1">
    <source>
        <dbReference type="ARBA" id="ARBA00022801"/>
    </source>
</evidence>
<reference evidence="4 5" key="1">
    <citation type="submission" date="2024-09" db="EMBL/GenBank/DDBJ databases">
        <title>The Natural Products Discovery Center: Release of the First 8490 Sequenced Strains for Exploring Actinobacteria Biosynthetic Diversity.</title>
        <authorList>
            <person name="Kalkreuter E."/>
            <person name="Kautsar S.A."/>
            <person name="Yang D."/>
            <person name="Bader C.D."/>
            <person name="Teijaro C.N."/>
            <person name="Fluegel L."/>
            <person name="Davis C.M."/>
            <person name="Simpson J.R."/>
            <person name="Lauterbach L."/>
            <person name="Steele A.D."/>
            <person name="Gui C."/>
            <person name="Meng S."/>
            <person name="Li G."/>
            <person name="Viehrig K."/>
            <person name="Ye F."/>
            <person name="Su P."/>
            <person name="Kiefer A.F."/>
            <person name="Nichols A."/>
            <person name="Cepeda A.J."/>
            <person name="Yan W."/>
            <person name="Fan B."/>
            <person name="Jiang Y."/>
            <person name="Adhikari A."/>
            <person name="Zheng C.-J."/>
            <person name="Schuster L."/>
            <person name="Cowan T.M."/>
            <person name="Smanski M.J."/>
            <person name="Chevrette M.G."/>
            <person name="De Carvalho L.P.S."/>
            <person name="Shen B."/>
        </authorList>
    </citation>
    <scope>NUCLEOTIDE SEQUENCE [LARGE SCALE GENOMIC DNA]</scope>
    <source>
        <strain evidence="4 5">NPDC058348</strain>
    </source>
</reference>
<dbReference type="InterPro" id="IPR000014">
    <property type="entry name" value="PAS"/>
</dbReference>
<dbReference type="InterPro" id="IPR029016">
    <property type="entry name" value="GAF-like_dom_sf"/>
</dbReference>
<dbReference type="SUPFAM" id="SSF55785">
    <property type="entry name" value="PYP-like sensor domain (PAS domain)"/>
    <property type="match status" value="2"/>
</dbReference>
<dbReference type="SUPFAM" id="SSF81606">
    <property type="entry name" value="PP2C-like"/>
    <property type="match status" value="1"/>
</dbReference>
<keyword evidence="5" id="KW-1185">Reference proteome</keyword>
<dbReference type="InterPro" id="IPR036457">
    <property type="entry name" value="PPM-type-like_dom_sf"/>
</dbReference>
<dbReference type="InterPro" id="IPR013656">
    <property type="entry name" value="PAS_4"/>
</dbReference>
<dbReference type="EMBL" id="JBHXIJ010000242">
    <property type="protein sequence ID" value="MFD5102400.1"/>
    <property type="molecule type" value="Genomic_DNA"/>
</dbReference>
<dbReference type="SMART" id="SM00331">
    <property type="entry name" value="PP2C_SIG"/>
    <property type="match status" value="1"/>
</dbReference>
<feature type="domain" description="PAS" evidence="3">
    <location>
        <begin position="136"/>
        <end position="206"/>
    </location>
</feature>
<dbReference type="NCBIfam" id="TIGR00229">
    <property type="entry name" value="sensory_box"/>
    <property type="match status" value="2"/>
</dbReference>
<dbReference type="Proteomes" id="UP001598448">
    <property type="component" value="Unassembled WGS sequence"/>
</dbReference>
<dbReference type="InterPro" id="IPR001932">
    <property type="entry name" value="PPM-type_phosphatase-like_dom"/>
</dbReference>